<evidence type="ECO:0000313" key="2">
    <source>
        <dbReference type="Proteomes" id="UP001150266"/>
    </source>
</evidence>
<organism evidence="1 2">
    <name type="scientific">Lentinula aciculospora</name>
    <dbReference type="NCBI Taxonomy" id="153920"/>
    <lineage>
        <taxon>Eukaryota</taxon>
        <taxon>Fungi</taxon>
        <taxon>Dikarya</taxon>
        <taxon>Basidiomycota</taxon>
        <taxon>Agaricomycotina</taxon>
        <taxon>Agaricomycetes</taxon>
        <taxon>Agaricomycetidae</taxon>
        <taxon>Agaricales</taxon>
        <taxon>Marasmiineae</taxon>
        <taxon>Omphalotaceae</taxon>
        <taxon>Lentinula</taxon>
    </lineage>
</organism>
<dbReference type="OrthoDB" id="2910058at2759"/>
<keyword evidence="2" id="KW-1185">Reference proteome</keyword>
<accession>A0A9W9DNH3</accession>
<dbReference type="Proteomes" id="UP001150266">
    <property type="component" value="Unassembled WGS sequence"/>
</dbReference>
<proteinExistence type="predicted"/>
<evidence type="ECO:0008006" key="3">
    <source>
        <dbReference type="Google" id="ProtNLM"/>
    </source>
</evidence>
<gene>
    <name evidence="1" type="ORF">J3R30DRAFT_3257151</name>
</gene>
<protein>
    <recommendedName>
        <fullName evidence="3">F-box domain-containing protein</fullName>
    </recommendedName>
</protein>
<evidence type="ECO:0000313" key="1">
    <source>
        <dbReference type="EMBL" id="KAJ4477438.1"/>
    </source>
</evidence>
<comment type="caution">
    <text evidence="1">The sequence shown here is derived from an EMBL/GenBank/DDBJ whole genome shotgun (WGS) entry which is preliminary data.</text>
</comment>
<reference evidence="1" key="1">
    <citation type="submission" date="2022-08" db="EMBL/GenBank/DDBJ databases">
        <title>A Global Phylogenomic Analysis of the Shiitake Genus Lentinula.</title>
        <authorList>
            <consortium name="DOE Joint Genome Institute"/>
            <person name="Sierra-Patev S."/>
            <person name="Min B."/>
            <person name="Naranjo-Ortiz M."/>
            <person name="Looney B."/>
            <person name="Konkel Z."/>
            <person name="Slot J.C."/>
            <person name="Sakamoto Y."/>
            <person name="Steenwyk J.L."/>
            <person name="Rokas A."/>
            <person name="Carro J."/>
            <person name="Camarero S."/>
            <person name="Ferreira P."/>
            <person name="Molpeceres G."/>
            <person name="Ruiz-Duenas F.J."/>
            <person name="Serrano A."/>
            <person name="Henrissat B."/>
            <person name="Drula E."/>
            <person name="Hughes K.W."/>
            <person name="Mata J.L."/>
            <person name="Ishikawa N.K."/>
            <person name="Vargas-Isla R."/>
            <person name="Ushijima S."/>
            <person name="Smith C.A."/>
            <person name="Ahrendt S."/>
            <person name="Andreopoulos W."/>
            <person name="He G."/>
            <person name="Labutti K."/>
            <person name="Lipzen A."/>
            <person name="Ng V."/>
            <person name="Riley R."/>
            <person name="Sandor L."/>
            <person name="Barry K."/>
            <person name="Martinez A.T."/>
            <person name="Xiao Y."/>
            <person name="Gibbons J.G."/>
            <person name="Terashima K."/>
            <person name="Grigoriev I.V."/>
            <person name="Hibbett D.S."/>
        </authorList>
    </citation>
    <scope>NUCLEOTIDE SEQUENCE</scope>
    <source>
        <strain evidence="1">JLM2183</strain>
    </source>
</reference>
<feature type="non-terminal residue" evidence="1">
    <location>
        <position position="150"/>
    </location>
</feature>
<feature type="non-terminal residue" evidence="1">
    <location>
        <position position="1"/>
    </location>
</feature>
<dbReference type="EMBL" id="JAOTPV010000010">
    <property type="protein sequence ID" value="KAJ4477438.1"/>
    <property type="molecule type" value="Genomic_DNA"/>
</dbReference>
<dbReference type="AlphaFoldDB" id="A0A9W9DNH3"/>
<name>A0A9W9DNH3_9AGAR</name>
<sequence>VPSEKLTQISEFVVDASESLHGYDKAIFEIEHHLLSMKRARDDLKRRFDDAQSLITSPIRNLPLEALNEIFTWCCRQGERGYSLSLEDRSVSCPTLKLSWICSFWRTAVQSLPDLWSSIEVKSSQLFHTRPSTFQLFSMYLSYSGNNPLD</sequence>